<dbReference type="Gene3D" id="3.40.47.10">
    <property type="match status" value="1"/>
</dbReference>
<dbReference type="InterPro" id="IPR016039">
    <property type="entry name" value="Thiolase-like"/>
</dbReference>
<dbReference type="InterPro" id="IPR020616">
    <property type="entry name" value="Thiolase_N"/>
</dbReference>
<dbReference type="PANTHER" id="PTHR42870:SF1">
    <property type="entry name" value="NON-SPECIFIC LIPID-TRANSFER PROTEIN-LIKE 2"/>
    <property type="match status" value="1"/>
</dbReference>
<dbReference type="OrthoDB" id="542135at2759"/>
<keyword evidence="1" id="KW-0808">Transferase</keyword>
<reference evidence="4" key="1">
    <citation type="submission" date="2022-06" db="EMBL/GenBank/DDBJ databases">
        <title>Genome Sequence of Candolleomyces eurysporus.</title>
        <authorList>
            <person name="Buettner E."/>
        </authorList>
    </citation>
    <scope>NUCLEOTIDE SEQUENCE</scope>
    <source>
        <strain evidence="4">VTCC 930004</strain>
    </source>
</reference>
<dbReference type="PROSITE" id="PS00098">
    <property type="entry name" value="THIOLASE_1"/>
    <property type="match status" value="1"/>
</dbReference>
<dbReference type="EMBL" id="JANBPK010000810">
    <property type="protein sequence ID" value="KAJ2931185.1"/>
    <property type="molecule type" value="Genomic_DNA"/>
</dbReference>
<feature type="domain" description="Thiolase C-terminal" evidence="3">
    <location>
        <begin position="266"/>
        <end position="372"/>
    </location>
</feature>
<accession>A0A9W8JAL1</accession>
<sequence length="479" mass="51640">MAGRRTFIIGGGCTAFIKPRGQRTTEDMGLEAATKALLDAGVTYDDVKIAYVGYCYGDSTSGQRALYNLGLTHIPIVNVNNNCSTGSAALYQANNAVKYGQVECSLALGFERMKPGSLGTNFPDRPQPTALIGQRSIEMEADLGENHGPGAPRMFDNGAQEYFVKYGGDVNTLAKIASKNHKHSLNNPYSQFRDGWSEEQVLNATKITRNLTKFMCSPTSDGAAACIVASEDFVHKHGLENQAIEIVAQALTTDGSTTFEGRSAMDVVGYAMSKQCADQVFADAGFAPGEGRDMVGVVELHDCFAANELITYAALGLCEQDEAHKMVERGDNTYGGKYVVNPSGGLEAKGHPLGATGLGMHFYIMMQLRNCAFNPVAIFYFNFVIDTGVSLGAGPMQAPGLFDIPDKRGKYGLIHNVGLGGAVVVSLLRRPEFYKEGGKDGRDRVGYNHAHECRPVTFADVDKVKSKTASQYLLERAKL</sequence>
<feature type="domain" description="Thiolase N-terminal" evidence="2">
    <location>
        <begin position="7"/>
        <end position="194"/>
    </location>
</feature>
<dbReference type="CDD" id="cd00829">
    <property type="entry name" value="SCP-x_thiolase"/>
    <property type="match status" value="1"/>
</dbReference>
<organism evidence="4 5">
    <name type="scientific">Candolleomyces eurysporus</name>
    <dbReference type="NCBI Taxonomy" id="2828524"/>
    <lineage>
        <taxon>Eukaryota</taxon>
        <taxon>Fungi</taxon>
        <taxon>Dikarya</taxon>
        <taxon>Basidiomycota</taxon>
        <taxon>Agaricomycotina</taxon>
        <taxon>Agaricomycetes</taxon>
        <taxon>Agaricomycetidae</taxon>
        <taxon>Agaricales</taxon>
        <taxon>Agaricineae</taxon>
        <taxon>Psathyrellaceae</taxon>
        <taxon>Candolleomyces</taxon>
    </lineage>
</organism>
<dbReference type="NCBIfam" id="NF006102">
    <property type="entry name" value="PRK08256.1"/>
    <property type="match status" value="1"/>
</dbReference>
<evidence type="ECO:0000256" key="1">
    <source>
        <dbReference type="ARBA" id="ARBA00022679"/>
    </source>
</evidence>
<evidence type="ECO:0000259" key="3">
    <source>
        <dbReference type="Pfam" id="PF22691"/>
    </source>
</evidence>
<dbReference type="PANTHER" id="PTHR42870">
    <property type="entry name" value="ACETYL-COA C-ACETYLTRANSFERASE"/>
    <property type="match status" value="1"/>
</dbReference>
<feature type="non-terminal residue" evidence="4">
    <location>
        <position position="1"/>
    </location>
</feature>
<dbReference type="InterPro" id="IPR020615">
    <property type="entry name" value="Thiolase_acyl_enz_int_AS"/>
</dbReference>
<dbReference type="GO" id="GO:0016747">
    <property type="term" value="F:acyltransferase activity, transferring groups other than amino-acyl groups"/>
    <property type="evidence" value="ECO:0007669"/>
    <property type="project" value="InterPro"/>
</dbReference>
<gene>
    <name evidence="4" type="ORF">H1R20_g5914</name>
</gene>
<name>A0A9W8JAL1_9AGAR</name>
<dbReference type="Pfam" id="PF00108">
    <property type="entry name" value="Thiolase_N"/>
    <property type="match status" value="1"/>
</dbReference>
<dbReference type="Pfam" id="PF22691">
    <property type="entry name" value="Thiolase_C_1"/>
    <property type="match status" value="1"/>
</dbReference>
<dbReference type="InterPro" id="IPR055140">
    <property type="entry name" value="Thiolase_C_2"/>
</dbReference>
<keyword evidence="5" id="KW-1185">Reference proteome</keyword>
<dbReference type="Proteomes" id="UP001140091">
    <property type="component" value="Unassembled WGS sequence"/>
</dbReference>
<dbReference type="AlphaFoldDB" id="A0A9W8JAL1"/>
<dbReference type="SUPFAM" id="SSF53901">
    <property type="entry name" value="Thiolase-like"/>
    <property type="match status" value="2"/>
</dbReference>
<protein>
    <recommendedName>
        <fullName evidence="6">Sterol carrier protein 2</fullName>
    </recommendedName>
</protein>
<evidence type="ECO:0000259" key="2">
    <source>
        <dbReference type="Pfam" id="PF00108"/>
    </source>
</evidence>
<comment type="caution">
    <text evidence="4">The sequence shown here is derived from an EMBL/GenBank/DDBJ whole genome shotgun (WGS) entry which is preliminary data.</text>
</comment>
<evidence type="ECO:0000313" key="5">
    <source>
        <dbReference type="Proteomes" id="UP001140091"/>
    </source>
</evidence>
<proteinExistence type="predicted"/>
<evidence type="ECO:0008006" key="6">
    <source>
        <dbReference type="Google" id="ProtNLM"/>
    </source>
</evidence>
<evidence type="ECO:0000313" key="4">
    <source>
        <dbReference type="EMBL" id="KAJ2931185.1"/>
    </source>
</evidence>